<proteinExistence type="predicted"/>
<evidence type="ECO:0000313" key="2">
    <source>
        <dbReference type="Proteomes" id="UP000035680"/>
    </source>
</evidence>
<evidence type="ECO:0000313" key="3">
    <source>
        <dbReference type="WBParaSite" id="SVE_0000945750.1"/>
    </source>
</evidence>
<dbReference type="WBParaSite" id="SVE_0000945750.1">
    <property type="protein sequence ID" value="SVE_0000945750.1"/>
    <property type="gene ID" value="SVE_0000945750"/>
</dbReference>
<reference evidence="3" key="2">
    <citation type="submission" date="2015-08" db="UniProtKB">
        <authorList>
            <consortium name="WormBaseParasite"/>
        </authorList>
    </citation>
    <scope>IDENTIFICATION</scope>
</reference>
<keyword evidence="1" id="KW-0472">Membrane</keyword>
<reference evidence="2" key="1">
    <citation type="submission" date="2014-07" db="EMBL/GenBank/DDBJ databases">
        <authorList>
            <person name="Martin A.A"/>
            <person name="De Silva N."/>
        </authorList>
    </citation>
    <scope>NUCLEOTIDE SEQUENCE</scope>
</reference>
<keyword evidence="1" id="KW-1133">Transmembrane helix</keyword>
<feature type="transmembrane region" description="Helical" evidence="1">
    <location>
        <begin position="12"/>
        <end position="34"/>
    </location>
</feature>
<evidence type="ECO:0000256" key="1">
    <source>
        <dbReference type="SAM" id="Phobius"/>
    </source>
</evidence>
<feature type="transmembrane region" description="Helical" evidence="1">
    <location>
        <begin position="46"/>
        <end position="64"/>
    </location>
</feature>
<accession>A0A0K0EU03</accession>
<keyword evidence="1" id="KW-0812">Transmembrane</keyword>
<name>A0A0K0EU03_STRVS</name>
<dbReference type="AlphaFoldDB" id="A0A0K0EU03"/>
<sequence>MKSHSLFKYSLKSASIFIIIISSYNLLIIAIIIYENKSSQCPYSSTFPIIFTPTLSTILYHHPLKYRGYTRNERKMTLVVCQLLFY</sequence>
<protein>
    <submittedName>
        <fullName evidence="3">Ovule protein</fullName>
    </submittedName>
</protein>
<keyword evidence="2" id="KW-1185">Reference proteome</keyword>
<organism evidence="2 3">
    <name type="scientific">Strongyloides venezuelensis</name>
    <name type="common">Threadworm</name>
    <dbReference type="NCBI Taxonomy" id="75913"/>
    <lineage>
        <taxon>Eukaryota</taxon>
        <taxon>Metazoa</taxon>
        <taxon>Ecdysozoa</taxon>
        <taxon>Nematoda</taxon>
        <taxon>Chromadorea</taxon>
        <taxon>Rhabditida</taxon>
        <taxon>Tylenchina</taxon>
        <taxon>Panagrolaimomorpha</taxon>
        <taxon>Strongyloidoidea</taxon>
        <taxon>Strongyloididae</taxon>
        <taxon>Strongyloides</taxon>
    </lineage>
</organism>
<dbReference type="Proteomes" id="UP000035680">
    <property type="component" value="Unassembled WGS sequence"/>
</dbReference>